<protein>
    <recommendedName>
        <fullName evidence="9">HSF-type DNA-binding domain-containing protein</fullName>
    </recommendedName>
</protein>
<evidence type="ECO:0000256" key="8">
    <source>
        <dbReference type="RuleBase" id="RU004020"/>
    </source>
</evidence>
<evidence type="ECO:0000256" key="3">
    <source>
        <dbReference type="ARBA" id="ARBA00023015"/>
    </source>
</evidence>
<accession>A0A286Y5F2</accession>
<dbReference type="InParanoid" id="A0A286Y5F2"/>
<dbReference type="InterPro" id="IPR036388">
    <property type="entry name" value="WH-like_DNA-bd_sf"/>
</dbReference>
<dbReference type="Gene3D" id="1.10.10.10">
    <property type="entry name" value="Winged helix-like DNA-binding domain superfamily/Winged helix DNA-binding domain"/>
    <property type="match status" value="1"/>
</dbReference>
<dbReference type="PANTHER" id="PTHR10015:SF454">
    <property type="entry name" value="HEAT SHOCK FACTOR PROTEIN 3"/>
    <property type="match status" value="1"/>
</dbReference>
<dbReference type="PRINTS" id="PR00056">
    <property type="entry name" value="HSFDOMAIN"/>
</dbReference>
<feature type="domain" description="HSF-type DNA-binding" evidence="9">
    <location>
        <begin position="8"/>
        <end position="111"/>
    </location>
</feature>
<keyword evidence="3" id="KW-0805">Transcription regulation</keyword>
<dbReference type="InterPro" id="IPR036390">
    <property type="entry name" value="WH_DNA-bd_sf"/>
</dbReference>
<dbReference type="GO" id="GO:0005634">
    <property type="term" value="C:nucleus"/>
    <property type="evidence" value="ECO:0007669"/>
    <property type="project" value="UniProtKB-SubCell"/>
</dbReference>
<evidence type="ECO:0000256" key="6">
    <source>
        <dbReference type="ARBA" id="ARBA00023163"/>
    </source>
</evidence>
<dbReference type="EMBL" id="AAKN02052888">
    <property type="status" value="NOT_ANNOTATED_CDS"/>
    <property type="molecule type" value="Genomic_DNA"/>
</dbReference>
<dbReference type="GO" id="GO:0003700">
    <property type="term" value="F:DNA-binding transcription factor activity"/>
    <property type="evidence" value="ECO:0007669"/>
    <property type="project" value="InterPro"/>
</dbReference>
<evidence type="ECO:0000256" key="4">
    <source>
        <dbReference type="ARBA" id="ARBA00023016"/>
    </source>
</evidence>
<comment type="similarity">
    <text evidence="2 8">Belongs to the HSF family.</text>
</comment>
<dbReference type="SUPFAM" id="SSF46785">
    <property type="entry name" value="Winged helix' DNA-binding domain"/>
    <property type="match status" value="1"/>
</dbReference>
<evidence type="ECO:0000259" key="9">
    <source>
        <dbReference type="SMART" id="SM00415"/>
    </source>
</evidence>
<dbReference type="Proteomes" id="UP000005447">
    <property type="component" value="Unassembled WGS sequence"/>
</dbReference>
<reference evidence="10" key="3">
    <citation type="submission" date="2025-09" db="UniProtKB">
        <authorList>
            <consortium name="Ensembl"/>
        </authorList>
    </citation>
    <scope>IDENTIFICATION</scope>
    <source>
        <strain evidence="10">2N</strain>
    </source>
</reference>
<keyword evidence="4" id="KW-0346">Stress response</keyword>
<reference evidence="11" key="1">
    <citation type="journal article" date="2011" name="Nature">
        <title>A high-resolution map of human evolutionary constraint using 29 mammals.</title>
        <authorList>
            <person name="Lindblad-Toh K."/>
            <person name="Garber M."/>
            <person name="Zuk O."/>
            <person name="Lin M.F."/>
            <person name="Parker B.J."/>
            <person name="Washietl S."/>
            <person name="Kheradpour P."/>
            <person name="Ernst J."/>
            <person name="Jordan G."/>
            <person name="Mauceli E."/>
            <person name="Ward L.D."/>
            <person name="Lowe C.B."/>
            <person name="Holloway A.K."/>
            <person name="Clamp M."/>
            <person name="Gnerre S."/>
            <person name="Alfoldi J."/>
            <person name="Beal K."/>
            <person name="Chang J."/>
            <person name="Clawson H."/>
            <person name="Cuff J."/>
            <person name="Di Palma F."/>
            <person name="Fitzgerald S."/>
            <person name="Flicek P."/>
            <person name="Guttman M."/>
            <person name="Hubisz M.J."/>
            <person name="Jaffe D.B."/>
            <person name="Jungreis I."/>
            <person name="Kent W.J."/>
            <person name="Kostka D."/>
            <person name="Lara M."/>
            <person name="Martins A.L."/>
            <person name="Massingham T."/>
            <person name="Moltke I."/>
            <person name="Raney B.J."/>
            <person name="Rasmussen M.D."/>
            <person name="Robinson J."/>
            <person name="Stark A."/>
            <person name="Vilella A.J."/>
            <person name="Wen J."/>
            <person name="Xie X."/>
            <person name="Zody M.C."/>
            <person name="Baldwin J."/>
            <person name="Bloom T."/>
            <person name="Chin C.W."/>
            <person name="Heiman D."/>
            <person name="Nicol R."/>
            <person name="Nusbaum C."/>
            <person name="Young S."/>
            <person name="Wilkinson J."/>
            <person name="Worley K.C."/>
            <person name="Kovar C.L."/>
            <person name="Muzny D.M."/>
            <person name="Gibbs R.A."/>
            <person name="Cree A."/>
            <person name="Dihn H.H."/>
            <person name="Fowler G."/>
            <person name="Jhangiani S."/>
            <person name="Joshi V."/>
            <person name="Lee S."/>
            <person name="Lewis L.R."/>
            <person name="Nazareth L.V."/>
            <person name="Okwuonu G."/>
            <person name="Santibanez J."/>
            <person name="Warren W.C."/>
            <person name="Mardis E.R."/>
            <person name="Weinstock G.M."/>
            <person name="Wilson R.K."/>
            <person name="Delehaunty K."/>
            <person name="Dooling D."/>
            <person name="Fronik C."/>
            <person name="Fulton L."/>
            <person name="Fulton B."/>
            <person name="Graves T."/>
            <person name="Minx P."/>
            <person name="Sodergren E."/>
            <person name="Birney E."/>
            <person name="Margulies E.H."/>
            <person name="Herrero J."/>
            <person name="Green E.D."/>
            <person name="Haussler D."/>
            <person name="Siepel A."/>
            <person name="Goldman N."/>
            <person name="Pollard K.S."/>
            <person name="Pedersen J.S."/>
            <person name="Lander E.S."/>
            <person name="Kellis M."/>
        </authorList>
    </citation>
    <scope>NUCLEOTIDE SEQUENCE [LARGE SCALE GENOMIC DNA]</scope>
    <source>
        <strain evidence="11">2N</strain>
    </source>
</reference>
<evidence type="ECO:0000256" key="1">
    <source>
        <dbReference type="ARBA" id="ARBA00004123"/>
    </source>
</evidence>
<evidence type="ECO:0000256" key="7">
    <source>
        <dbReference type="ARBA" id="ARBA00023242"/>
    </source>
</evidence>
<evidence type="ECO:0000256" key="5">
    <source>
        <dbReference type="ARBA" id="ARBA00023125"/>
    </source>
</evidence>
<sequence length="483" mass="55516">MEEVSTAVVPGFLVKLWALVDDKVLDDVVRWSENGQSFCIVNEQIFAKKVLPKYFKHNNIASFTRQLNIYGFRKVIGLENGKTDQKAPAMEFQHPLFKKGGANFLENIKRKVPSVKMEDMRTCSDELQRMMTEVQEMGDKQSNMDVSFSKLKKQYTTLWLEMKNLRQKYGEQQQLLTQILQFILCLMSENHMVNKSRKRSLPVISELEDSKCAPQYFHIPEERKEEAMAIIKDGYAIIEDKYKSLLDSGLPTLRSEYKNLVSSVDQTNRDHRYVPYQEVPLSEDSALTDLDLVIPDLQDLMTMESFEQETEDMPLELESLLSQDIESMLTEDKSNVHCDTITNSDEMHYTNGELMELTSFLPKMNVNYTSDLLSESLPFLENEEEVISLLDSKKNTLFSSLDEMLMTDFGEELQDSSDLLLNAVKNPSNVLPDLRDHDYIALNISSQQYVANPIENVMPHLGMESSGECKLFPCFFPNSVTNL</sequence>
<dbReference type="GO" id="GO:0043565">
    <property type="term" value="F:sequence-specific DNA binding"/>
    <property type="evidence" value="ECO:0007669"/>
    <property type="project" value="InterPro"/>
</dbReference>
<dbReference type="PANTHER" id="PTHR10015">
    <property type="entry name" value="HEAT SHOCK TRANSCRIPTION FACTOR"/>
    <property type="match status" value="1"/>
</dbReference>
<organism evidence="10 11">
    <name type="scientific">Cavia porcellus</name>
    <name type="common">Guinea pig</name>
    <dbReference type="NCBI Taxonomy" id="10141"/>
    <lineage>
        <taxon>Eukaryota</taxon>
        <taxon>Metazoa</taxon>
        <taxon>Chordata</taxon>
        <taxon>Craniata</taxon>
        <taxon>Vertebrata</taxon>
        <taxon>Euteleostomi</taxon>
        <taxon>Mammalia</taxon>
        <taxon>Eutheria</taxon>
        <taxon>Euarchontoglires</taxon>
        <taxon>Glires</taxon>
        <taxon>Rodentia</taxon>
        <taxon>Hystricomorpha</taxon>
        <taxon>Caviidae</taxon>
        <taxon>Cavia</taxon>
    </lineage>
</organism>
<evidence type="ECO:0000313" key="11">
    <source>
        <dbReference type="Proteomes" id="UP000005447"/>
    </source>
</evidence>
<dbReference type="Ensembl" id="ENSCPOT00000048494.1">
    <property type="protein sequence ID" value="ENSCPOP00000032800.1"/>
    <property type="gene ID" value="ENSCPOG00000022752.2"/>
</dbReference>
<evidence type="ECO:0000313" key="10">
    <source>
        <dbReference type="Ensembl" id="ENSCPOP00000032800.1"/>
    </source>
</evidence>
<dbReference type="EMBL" id="AAKN02052889">
    <property type="status" value="NOT_ANNOTATED_CDS"/>
    <property type="molecule type" value="Genomic_DNA"/>
</dbReference>
<dbReference type="Pfam" id="PF00447">
    <property type="entry name" value="HSF_DNA-bind"/>
    <property type="match status" value="1"/>
</dbReference>
<dbReference type="SMART" id="SM00415">
    <property type="entry name" value="HSF"/>
    <property type="match status" value="1"/>
</dbReference>
<keyword evidence="6" id="KW-0804">Transcription</keyword>
<keyword evidence="5" id="KW-0238">DNA-binding</keyword>
<proteinExistence type="inferred from homology"/>
<dbReference type="InterPro" id="IPR000232">
    <property type="entry name" value="HSF_DNA-bd"/>
</dbReference>
<dbReference type="VEuPathDB" id="HostDB:ENSCPOG00000022752"/>
<dbReference type="FunFam" id="1.10.10.10:FF:000027">
    <property type="entry name" value="Heat shock transcription factor 1"/>
    <property type="match status" value="1"/>
</dbReference>
<keyword evidence="7" id="KW-0539">Nucleus</keyword>
<name>A0A286Y5F2_CAVPO</name>
<comment type="subcellular location">
    <subcellularLocation>
        <location evidence="1">Nucleus</location>
    </subcellularLocation>
</comment>
<reference evidence="10" key="2">
    <citation type="submission" date="2025-08" db="UniProtKB">
        <authorList>
            <consortium name="Ensembl"/>
        </authorList>
    </citation>
    <scope>IDENTIFICATION</scope>
    <source>
        <strain evidence="10">2N</strain>
    </source>
</reference>
<dbReference type="AlphaFoldDB" id="A0A286Y5F2"/>
<dbReference type="OMA" id="GECKLFP"/>
<dbReference type="GeneTree" id="ENSGT00940000163549"/>
<dbReference type="STRING" id="10141.ENSCPOP00000032800"/>
<evidence type="ECO:0000256" key="2">
    <source>
        <dbReference type="ARBA" id="ARBA00006403"/>
    </source>
</evidence>
<keyword evidence="11" id="KW-1185">Reference proteome</keyword>
<dbReference type="FunCoup" id="A0A286Y5F2">
    <property type="interactions" value="13"/>
</dbReference>